<evidence type="ECO:0000259" key="2">
    <source>
        <dbReference type="Pfam" id="PF14200"/>
    </source>
</evidence>
<dbReference type="AlphaFoldDB" id="A0A3M9M7S6"/>
<dbReference type="PROSITE" id="PS50231">
    <property type="entry name" value="RICIN_B_LECTIN"/>
    <property type="match status" value="1"/>
</dbReference>
<sequence length="592" mass="63614">MHRTSTLRIATVAIAGLACATAFTPSAHAATAPSYRISVGSIGTFNYPTDTPASPFIDANGTFHFQESASLYGATDLHEWDFYTGRNIDTATEDKALSNAVNPANPQDANNNTVWRCLNGPTGREATQAPTPSGYAFANYCDLVGTWVDPDTGNWIGLVHNEFTPQPFGDGLHYDAIDYAVSTDHGKTWKITGHAITSPYSTKRGDTKAFPQQTYYYGDGDPRLFVDMRSGYFYVYYGSRIVDKNGSWGGFAEHVARAPISGKMATGTWQKYYNGSWHQPGIGGKESDLVSTQRSATGYVAPGKQYNPRNSGSIAQQQSAGTIPANSDLFILNVAYDAYLGKYIGTPEHLTPNEPQRIYATTSLAHPKWTLIGDTGAAYETESWYRWFIDPVSKTQGQTVGRTFDSYCSIACANGSDGDYATITVDTNAPATSPVRTGRNYLLVSGSGAVLGQASGHSTRTALASRTSPFARWTFRANGDGSYEVVNTLSGLALGVTDTSNAGRAWGAATNLAAIPKSGPTAGQQWFIQATTDKGTRDFRLVNRYSGLVLDLGGGSGSFARTEPYRNWTGPKGSNGFARKPATQELSFVPVG</sequence>
<dbReference type="EMBL" id="RJJQ01000010">
    <property type="protein sequence ID" value="RNI21624.1"/>
    <property type="molecule type" value="Genomic_DNA"/>
</dbReference>
<keyword evidence="1" id="KW-0732">Signal</keyword>
<feature type="chain" id="PRO_5018162945" description="Ricin B lectin domain-containing protein" evidence="1">
    <location>
        <begin position="30"/>
        <end position="592"/>
    </location>
</feature>
<feature type="signal peptide" evidence="1">
    <location>
        <begin position="1"/>
        <end position="29"/>
    </location>
</feature>
<name>A0A3M9M7S6_9MICO</name>
<organism evidence="3 4">
    <name type="scientific">Flexivirga caeni</name>
    <dbReference type="NCBI Taxonomy" id="2294115"/>
    <lineage>
        <taxon>Bacteria</taxon>
        <taxon>Bacillati</taxon>
        <taxon>Actinomycetota</taxon>
        <taxon>Actinomycetes</taxon>
        <taxon>Micrococcales</taxon>
        <taxon>Dermacoccaceae</taxon>
        <taxon>Flexivirga</taxon>
    </lineage>
</organism>
<proteinExistence type="predicted"/>
<feature type="domain" description="Ricin B lectin" evidence="2">
    <location>
        <begin position="472"/>
        <end position="557"/>
    </location>
</feature>
<accession>A0A3M9M7S6</accession>
<dbReference type="Pfam" id="PF14200">
    <property type="entry name" value="RicinB_lectin_2"/>
    <property type="match status" value="1"/>
</dbReference>
<dbReference type="InterPro" id="IPR035992">
    <property type="entry name" value="Ricin_B-like_lectins"/>
</dbReference>
<evidence type="ECO:0000256" key="1">
    <source>
        <dbReference type="SAM" id="SignalP"/>
    </source>
</evidence>
<dbReference type="Proteomes" id="UP000271678">
    <property type="component" value="Unassembled WGS sequence"/>
</dbReference>
<dbReference type="CDD" id="cd00161">
    <property type="entry name" value="beta-trefoil_Ricin-like"/>
    <property type="match status" value="1"/>
</dbReference>
<dbReference type="InterPro" id="IPR000772">
    <property type="entry name" value="Ricin_B_lectin"/>
</dbReference>
<gene>
    <name evidence="3" type="ORF">EFY87_10715</name>
</gene>
<keyword evidence="4" id="KW-1185">Reference proteome</keyword>
<protein>
    <recommendedName>
        <fullName evidence="2">Ricin B lectin domain-containing protein</fullName>
    </recommendedName>
</protein>
<dbReference type="Gene3D" id="2.80.10.50">
    <property type="match status" value="1"/>
</dbReference>
<evidence type="ECO:0000313" key="3">
    <source>
        <dbReference type="EMBL" id="RNI21624.1"/>
    </source>
</evidence>
<evidence type="ECO:0000313" key="4">
    <source>
        <dbReference type="Proteomes" id="UP000271678"/>
    </source>
</evidence>
<dbReference type="SUPFAM" id="SSF50370">
    <property type="entry name" value="Ricin B-like lectins"/>
    <property type="match status" value="1"/>
</dbReference>
<comment type="caution">
    <text evidence="3">The sequence shown here is derived from an EMBL/GenBank/DDBJ whole genome shotgun (WGS) entry which is preliminary data.</text>
</comment>
<dbReference type="OrthoDB" id="9135253at2"/>
<reference evidence="3 4" key="1">
    <citation type="submission" date="2018-11" db="EMBL/GenBank/DDBJ databases">
        <title>Draft genome of Simplicispira Flexivirga sp. BO-16.</title>
        <authorList>
            <person name="Im W.T."/>
        </authorList>
    </citation>
    <scope>NUCLEOTIDE SEQUENCE [LARGE SCALE GENOMIC DNA]</scope>
    <source>
        <strain evidence="3 4">BO-16</strain>
    </source>
</reference>
<dbReference type="RefSeq" id="WP_123271472.1">
    <property type="nucleotide sequence ID" value="NZ_RJJQ01000010.1"/>
</dbReference>
<dbReference type="PROSITE" id="PS51257">
    <property type="entry name" value="PROKAR_LIPOPROTEIN"/>
    <property type="match status" value="1"/>
</dbReference>